<protein>
    <submittedName>
        <fullName evidence="3">Putative ribosome biogenesis protein</fullName>
    </submittedName>
</protein>
<dbReference type="SMART" id="SM00879">
    <property type="entry name" value="Brix"/>
    <property type="match status" value="1"/>
</dbReference>
<dbReference type="GO" id="GO:0019843">
    <property type="term" value="F:rRNA binding"/>
    <property type="evidence" value="ECO:0007669"/>
    <property type="project" value="InterPro"/>
</dbReference>
<feature type="region of interest" description="Disordered" evidence="1">
    <location>
        <begin position="361"/>
        <end position="439"/>
    </location>
</feature>
<dbReference type="PANTHER" id="PTHR12661">
    <property type="entry name" value="PETER PAN-RELATED"/>
    <property type="match status" value="1"/>
</dbReference>
<evidence type="ECO:0000313" key="3">
    <source>
        <dbReference type="EMBL" id="KKY21246.1"/>
    </source>
</evidence>
<sequence>MAKRRVKKRTHVGATLPKNTVKANDGAPRSMVIRVGAGEVGSSVSQLVKDVRSVMEPGTATRLKERKSNKLRDYTTMAGPLGVTHLMLFSKSASGNTNLRLAKTPRGPTLHFRVEKYSLCKDIQRAQKHPRSGGHEYHTAPLLVMNNFTSSQSSAGAENPIPKHLESLTTTMFQSLFPPISPQATPLTSIRRVLLLNREPSPDDSNSYILNLRHYAITTKTVTKDMPKSLRRLNNSVKDKKKRGLPNLGKLEDAADYLLDPDAGGGYTSASDSEVETDAEVEVLETTRKVLNRKDKQRAAEARQAGGSAGARSNVERKAVKLVELGPRMKLRLQKVEEGLCGGKVMWHEHITKTTEEVRAMDKKWDQRRQEKEERRRIQKENVDKKKKEKKARGEDADDDDEEENYDEDMSDAWDSEGLDDEGAGDVEEDEDEDMGDDE</sequence>
<dbReference type="Proteomes" id="UP000034182">
    <property type="component" value="Unassembled WGS sequence"/>
</dbReference>
<dbReference type="InterPro" id="IPR045112">
    <property type="entry name" value="PPAN-like"/>
</dbReference>
<organism evidence="3 4">
    <name type="scientific">Diplodia seriata</name>
    <dbReference type="NCBI Taxonomy" id="420778"/>
    <lineage>
        <taxon>Eukaryota</taxon>
        <taxon>Fungi</taxon>
        <taxon>Dikarya</taxon>
        <taxon>Ascomycota</taxon>
        <taxon>Pezizomycotina</taxon>
        <taxon>Dothideomycetes</taxon>
        <taxon>Dothideomycetes incertae sedis</taxon>
        <taxon>Botryosphaeriales</taxon>
        <taxon>Botryosphaeriaceae</taxon>
        <taxon>Diplodia</taxon>
    </lineage>
</organism>
<feature type="domain" description="Brix" evidence="2">
    <location>
        <begin position="30"/>
        <end position="342"/>
    </location>
</feature>
<reference evidence="3 4" key="1">
    <citation type="submission" date="2015-03" db="EMBL/GenBank/DDBJ databases">
        <authorList>
            <person name="Morales-Cruz A."/>
            <person name="Amrine K.C."/>
            <person name="Cantu D."/>
        </authorList>
    </citation>
    <scope>NUCLEOTIDE SEQUENCE [LARGE SCALE GENOMIC DNA]</scope>
    <source>
        <strain evidence="3">DS831</strain>
    </source>
</reference>
<proteinExistence type="predicted"/>
<feature type="region of interest" description="Disordered" evidence="1">
    <location>
        <begin position="292"/>
        <end position="313"/>
    </location>
</feature>
<dbReference type="AlphaFoldDB" id="A0A0G2EG56"/>
<gene>
    <name evidence="3" type="ORF">UCDDS831_g04314</name>
</gene>
<dbReference type="Pfam" id="PF04427">
    <property type="entry name" value="Brix"/>
    <property type="match status" value="1"/>
</dbReference>
<dbReference type="EMBL" id="LAQI01000086">
    <property type="protein sequence ID" value="KKY21246.1"/>
    <property type="molecule type" value="Genomic_DNA"/>
</dbReference>
<dbReference type="GO" id="GO:0000027">
    <property type="term" value="P:ribosomal large subunit assembly"/>
    <property type="evidence" value="ECO:0007669"/>
    <property type="project" value="TreeGrafter"/>
</dbReference>
<dbReference type="GO" id="GO:0030687">
    <property type="term" value="C:preribosome, large subunit precursor"/>
    <property type="evidence" value="ECO:0007669"/>
    <property type="project" value="TreeGrafter"/>
</dbReference>
<feature type="compositionally biased region" description="Low complexity" evidence="1">
    <location>
        <begin position="302"/>
        <end position="313"/>
    </location>
</feature>
<accession>A0A0G2EG56</accession>
<feature type="compositionally biased region" description="Acidic residues" evidence="1">
    <location>
        <begin position="396"/>
        <end position="439"/>
    </location>
</feature>
<dbReference type="PROSITE" id="PS50833">
    <property type="entry name" value="BRIX"/>
    <property type="match status" value="1"/>
</dbReference>
<name>A0A0G2EG56_9PEZI</name>
<reference evidence="3 4" key="2">
    <citation type="submission" date="2015-05" db="EMBL/GenBank/DDBJ databases">
        <title>Distinctive expansion of gene families associated with plant cell wall degradation and secondary metabolism in the genomes of grapevine trunk pathogens.</title>
        <authorList>
            <person name="Lawrence D.P."/>
            <person name="Travadon R."/>
            <person name="Rolshausen P.E."/>
            <person name="Baumgartner K."/>
        </authorList>
    </citation>
    <scope>NUCLEOTIDE SEQUENCE [LARGE SCALE GENOMIC DNA]</scope>
    <source>
        <strain evidence="3">DS831</strain>
    </source>
</reference>
<feature type="compositionally biased region" description="Basic and acidic residues" evidence="1">
    <location>
        <begin position="361"/>
        <end position="386"/>
    </location>
</feature>
<evidence type="ECO:0000256" key="1">
    <source>
        <dbReference type="SAM" id="MobiDB-lite"/>
    </source>
</evidence>
<evidence type="ECO:0000259" key="2">
    <source>
        <dbReference type="PROSITE" id="PS50833"/>
    </source>
</evidence>
<dbReference type="InterPro" id="IPR007109">
    <property type="entry name" value="Brix"/>
</dbReference>
<dbReference type="PANTHER" id="PTHR12661:SF5">
    <property type="entry name" value="SUPPRESSOR OF SWI4 1 HOMOLOG"/>
    <property type="match status" value="1"/>
</dbReference>
<comment type="caution">
    <text evidence="3">The sequence shown here is derived from an EMBL/GenBank/DDBJ whole genome shotgun (WGS) entry which is preliminary data.</text>
</comment>
<evidence type="ECO:0000313" key="4">
    <source>
        <dbReference type="Proteomes" id="UP000034182"/>
    </source>
</evidence>
<feature type="compositionally biased region" description="Basic and acidic residues" evidence="1">
    <location>
        <begin position="292"/>
        <end position="301"/>
    </location>
</feature>
<dbReference type="GO" id="GO:0006364">
    <property type="term" value="P:rRNA processing"/>
    <property type="evidence" value="ECO:0007669"/>
    <property type="project" value="InterPro"/>
</dbReference>